<dbReference type="OrthoDB" id="214902at2"/>
<keyword evidence="2" id="KW-1185">Reference proteome</keyword>
<gene>
    <name evidence="1" type="ORF">LAL4801_02112</name>
</gene>
<sequence length="115" mass="12453">MAIDEDLNDRLREALGNRAGISEKRMMGAMCFLLHGHMIAGADRTREGERRFIFRLGKSSHAAGLALPGAEPIVQGGRTLSGMFFVGEDDCTDEVLQNWLDLAIANALTLPPKGA</sequence>
<evidence type="ECO:0000313" key="1">
    <source>
        <dbReference type="EMBL" id="CTQ43672.1"/>
    </source>
</evidence>
<reference evidence="2" key="1">
    <citation type="submission" date="2015-07" db="EMBL/GenBank/DDBJ databases">
        <authorList>
            <person name="Rodrigo-Torres Lidia"/>
            <person name="Arahal R.David."/>
        </authorList>
    </citation>
    <scope>NUCLEOTIDE SEQUENCE [LARGE SCALE GENOMIC DNA]</scope>
    <source>
        <strain evidence="2">CECT 4801</strain>
    </source>
</reference>
<dbReference type="Proteomes" id="UP000048926">
    <property type="component" value="Unassembled WGS sequence"/>
</dbReference>
<dbReference type="SUPFAM" id="SSF159894">
    <property type="entry name" value="YgaC/TfoX-N like"/>
    <property type="match status" value="1"/>
</dbReference>
<evidence type="ECO:0000313" key="2">
    <source>
        <dbReference type="Proteomes" id="UP000048926"/>
    </source>
</evidence>
<evidence type="ECO:0008006" key="3">
    <source>
        <dbReference type="Google" id="ProtNLM"/>
    </source>
</evidence>
<name>A0A0M6Y0M9_9HYPH</name>
<protein>
    <recommendedName>
        <fullName evidence="3">RNA methyltransferase</fullName>
    </recommendedName>
</protein>
<dbReference type="AlphaFoldDB" id="A0A0M6Y0M9"/>
<accession>A0A0M6Y0M9</accession>
<organism evidence="1 2">
    <name type="scientific">Roseibium aggregatum</name>
    <dbReference type="NCBI Taxonomy" id="187304"/>
    <lineage>
        <taxon>Bacteria</taxon>
        <taxon>Pseudomonadati</taxon>
        <taxon>Pseudomonadota</taxon>
        <taxon>Alphaproteobacteria</taxon>
        <taxon>Hyphomicrobiales</taxon>
        <taxon>Stappiaceae</taxon>
        <taxon>Roseibium</taxon>
    </lineage>
</organism>
<dbReference type="EMBL" id="CXST01000001">
    <property type="protein sequence ID" value="CTQ43672.1"/>
    <property type="molecule type" value="Genomic_DNA"/>
</dbReference>
<proteinExistence type="predicted"/>
<dbReference type="RefSeq" id="WP_022998098.1">
    <property type="nucleotide sequence ID" value="NZ_CP045631.1"/>
</dbReference>